<dbReference type="EMBL" id="CP020918">
    <property type="protein sequence ID" value="AWG23329.1"/>
    <property type="molecule type" value="Genomic_DNA"/>
</dbReference>
<evidence type="ECO:0000313" key="2">
    <source>
        <dbReference type="EMBL" id="AWG23329.1"/>
    </source>
</evidence>
<gene>
    <name evidence="2" type="ORF">FFWV33_18230</name>
</gene>
<dbReference type="KEGG" id="ffa:FFWV33_18230"/>
<protein>
    <recommendedName>
        <fullName evidence="4">Zinc-finger domain-containing protein</fullName>
    </recommendedName>
</protein>
<evidence type="ECO:0000313" key="3">
    <source>
        <dbReference type="Proteomes" id="UP000244527"/>
    </source>
</evidence>
<dbReference type="AlphaFoldDB" id="A0A2S1LHX5"/>
<keyword evidence="3" id="KW-1185">Reference proteome</keyword>
<sequence length="89" mass="10265">MNKIMQMLVKSCKITTELIDKQQLTPLTIKEKLQLQAHKAMCKTCSAYENQSKTIDSFITKWFGTNNSAPPEKMSEQKKKAIIDHLHKK</sequence>
<dbReference type="Proteomes" id="UP000244527">
    <property type="component" value="Chromosome"/>
</dbReference>
<organism evidence="2 3">
    <name type="scientific">Flavobacterium faecale</name>
    <dbReference type="NCBI Taxonomy" id="1355330"/>
    <lineage>
        <taxon>Bacteria</taxon>
        <taxon>Pseudomonadati</taxon>
        <taxon>Bacteroidota</taxon>
        <taxon>Flavobacteriia</taxon>
        <taxon>Flavobacteriales</taxon>
        <taxon>Flavobacteriaceae</taxon>
        <taxon>Flavobacterium</taxon>
    </lineage>
</organism>
<proteinExistence type="predicted"/>
<accession>A0A2S1LHX5</accession>
<reference evidence="2 3" key="1">
    <citation type="submission" date="2017-04" db="EMBL/GenBank/DDBJ databases">
        <title>Compelte genome sequence of WV33.</title>
        <authorList>
            <person name="Lee P.C."/>
        </authorList>
    </citation>
    <scope>NUCLEOTIDE SEQUENCE [LARGE SCALE GENOMIC DNA]</scope>
    <source>
        <strain evidence="2 3">WV33</strain>
    </source>
</reference>
<feature type="region of interest" description="Disordered" evidence="1">
    <location>
        <begin position="69"/>
        <end position="89"/>
    </location>
</feature>
<name>A0A2S1LHX5_9FLAO</name>
<evidence type="ECO:0008006" key="4">
    <source>
        <dbReference type="Google" id="ProtNLM"/>
    </source>
</evidence>
<feature type="compositionally biased region" description="Basic and acidic residues" evidence="1">
    <location>
        <begin position="73"/>
        <end position="89"/>
    </location>
</feature>
<evidence type="ECO:0000256" key="1">
    <source>
        <dbReference type="SAM" id="MobiDB-lite"/>
    </source>
</evidence>